<feature type="non-terminal residue" evidence="3">
    <location>
        <position position="1"/>
    </location>
</feature>
<reference evidence="3" key="1">
    <citation type="journal article" date="2014" name="Front. Microbiol.">
        <title>High frequency of phylogenetically diverse reductive dehalogenase-homologous genes in deep subseafloor sedimentary metagenomes.</title>
        <authorList>
            <person name="Kawai M."/>
            <person name="Futagami T."/>
            <person name="Toyoda A."/>
            <person name="Takaki Y."/>
            <person name="Nishi S."/>
            <person name="Hori S."/>
            <person name="Arai W."/>
            <person name="Tsubouchi T."/>
            <person name="Morono Y."/>
            <person name="Uchiyama I."/>
            <person name="Ito T."/>
            <person name="Fujiyama A."/>
            <person name="Inagaki F."/>
            <person name="Takami H."/>
        </authorList>
    </citation>
    <scope>NUCLEOTIDE SEQUENCE</scope>
    <source>
        <strain evidence="3">Expedition CK06-06</strain>
    </source>
</reference>
<comment type="caution">
    <text evidence="3">The sequence shown here is derived from an EMBL/GenBank/DDBJ whole genome shotgun (WGS) entry which is preliminary data.</text>
</comment>
<proteinExistence type="inferred from homology"/>
<accession>X1HYK2</accession>
<evidence type="ECO:0000256" key="1">
    <source>
        <dbReference type="ARBA" id="ARBA00008791"/>
    </source>
</evidence>
<dbReference type="CDD" id="cd00293">
    <property type="entry name" value="USP-like"/>
    <property type="match status" value="1"/>
</dbReference>
<comment type="similarity">
    <text evidence="1">Belongs to the universal stress protein A family.</text>
</comment>
<sequence length="260" mass="28697">VVMQGDEDRDANIASARILQTAIQTIAHPTDFSDGSADAFAHALRMALDTKSHLYLLHVKAPRRSDAWTSFPHMRKLLSNWGLMDRDDSPSQIEDKLGIRVSKVEIQDRNAMSGLFDFVLGHRPDLIVLATHGREGLNRWLRGSVSEELARRTHIPTLFLGPNAKGFVDIETGAMHLDQILVPVAHQPSPLRALNILTDVLTPFGISPTAFRFLHIGDDPPQITATSQEMPLHDVDVAEGPVTETILRVARDSSANIIAM</sequence>
<dbReference type="InterPro" id="IPR006015">
    <property type="entry name" value="Universal_stress_UspA"/>
</dbReference>
<evidence type="ECO:0000313" key="3">
    <source>
        <dbReference type="EMBL" id="GAH62150.1"/>
    </source>
</evidence>
<dbReference type="AlphaFoldDB" id="X1HYK2"/>
<gene>
    <name evidence="3" type="ORF">S03H2_51762</name>
</gene>
<dbReference type="PANTHER" id="PTHR46268:SF6">
    <property type="entry name" value="UNIVERSAL STRESS PROTEIN UP12"/>
    <property type="match status" value="1"/>
</dbReference>
<organism evidence="3">
    <name type="scientific">marine sediment metagenome</name>
    <dbReference type="NCBI Taxonomy" id="412755"/>
    <lineage>
        <taxon>unclassified sequences</taxon>
        <taxon>metagenomes</taxon>
        <taxon>ecological metagenomes</taxon>
    </lineage>
</organism>
<dbReference type="PRINTS" id="PR01438">
    <property type="entry name" value="UNVRSLSTRESS"/>
</dbReference>
<dbReference type="SUPFAM" id="SSF52402">
    <property type="entry name" value="Adenine nucleotide alpha hydrolases-like"/>
    <property type="match status" value="1"/>
</dbReference>
<dbReference type="InterPro" id="IPR006016">
    <property type="entry name" value="UspA"/>
</dbReference>
<evidence type="ECO:0000259" key="2">
    <source>
        <dbReference type="Pfam" id="PF00582"/>
    </source>
</evidence>
<feature type="domain" description="UspA" evidence="2">
    <location>
        <begin position="24"/>
        <end position="158"/>
    </location>
</feature>
<name>X1HYK2_9ZZZZ</name>
<dbReference type="Gene3D" id="3.40.50.12370">
    <property type="match status" value="1"/>
</dbReference>
<dbReference type="PANTHER" id="PTHR46268">
    <property type="entry name" value="STRESS RESPONSE PROTEIN NHAX"/>
    <property type="match status" value="1"/>
</dbReference>
<feature type="non-terminal residue" evidence="3">
    <location>
        <position position="260"/>
    </location>
</feature>
<dbReference type="Pfam" id="PF00582">
    <property type="entry name" value="Usp"/>
    <property type="match status" value="1"/>
</dbReference>
<protein>
    <recommendedName>
        <fullName evidence="2">UspA domain-containing protein</fullName>
    </recommendedName>
</protein>
<dbReference type="EMBL" id="BARU01032857">
    <property type="protein sequence ID" value="GAH62150.1"/>
    <property type="molecule type" value="Genomic_DNA"/>
</dbReference>